<dbReference type="Proteomes" id="UP000216195">
    <property type="component" value="Unassembled WGS sequence"/>
</dbReference>
<dbReference type="AlphaFoldDB" id="A0A269YJZ6"/>
<dbReference type="GO" id="GO:0016787">
    <property type="term" value="F:hydrolase activity"/>
    <property type="evidence" value="ECO:0007669"/>
    <property type="project" value="UniProtKB-KW"/>
</dbReference>
<dbReference type="InterPro" id="IPR016191">
    <property type="entry name" value="Ribonuclease/ribotoxin"/>
</dbReference>
<evidence type="ECO:0000313" key="5">
    <source>
        <dbReference type="EMBL" id="PAK85867.1"/>
    </source>
</evidence>
<accession>A0A5F0M3A8</accession>
<gene>
    <name evidence="5" type="ORF">B8W87_04730</name>
    <name evidence="6" type="ORF">CRM92_04695</name>
    <name evidence="4" type="ORF">HXO56_05190</name>
</gene>
<evidence type="ECO:0000256" key="1">
    <source>
        <dbReference type="ARBA" id="ARBA00022722"/>
    </source>
</evidence>
<keyword evidence="1" id="KW-0540">Nuclease</keyword>
<evidence type="ECO:0000313" key="8">
    <source>
        <dbReference type="Proteomes" id="UP000219947"/>
    </source>
</evidence>
<evidence type="ECO:0000313" key="7">
    <source>
        <dbReference type="Proteomes" id="UP000216195"/>
    </source>
</evidence>
<dbReference type="GO" id="GO:0004540">
    <property type="term" value="F:RNA nuclease activity"/>
    <property type="evidence" value="ECO:0007669"/>
    <property type="project" value="InterPro"/>
</dbReference>
<dbReference type="SUPFAM" id="SSF53933">
    <property type="entry name" value="Microbial ribonucleases"/>
    <property type="match status" value="1"/>
</dbReference>
<keyword evidence="8" id="KW-1185">Reference proteome</keyword>
<keyword evidence="2" id="KW-0378">Hydrolase</keyword>
<reference evidence="5 7" key="1">
    <citation type="submission" date="2017-04" db="EMBL/GenBank/DDBJ databases">
        <title>Kefir bacterial isolates.</title>
        <authorList>
            <person name="Kim Y."/>
            <person name="Blasche S."/>
            <person name="Patil K.R."/>
        </authorList>
    </citation>
    <scope>NUCLEOTIDE SEQUENCE [LARGE SCALE GENOMIC DNA]</scope>
    <source>
        <strain evidence="5 7">OG2-1</strain>
    </source>
</reference>
<feature type="region of interest" description="Disordered" evidence="3">
    <location>
        <begin position="1"/>
        <end position="31"/>
    </location>
</feature>
<dbReference type="Proteomes" id="UP000219947">
    <property type="component" value="Unassembled WGS sequence"/>
</dbReference>
<proteinExistence type="predicted"/>
<sequence>MDFMAPQPKIGENGKVELKPNGKPETTRGDDRLIVGSNGSIYYSPDHYHTFILIVE</sequence>
<accession>A0A269YJZ6</accession>
<feature type="compositionally biased region" description="Basic and acidic residues" evidence="3">
    <location>
        <begin position="12"/>
        <end position="31"/>
    </location>
</feature>
<organism evidence="6 8">
    <name type="scientific">Rothia dentocariosa</name>
    <dbReference type="NCBI Taxonomy" id="2047"/>
    <lineage>
        <taxon>Bacteria</taxon>
        <taxon>Bacillati</taxon>
        <taxon>Actinomycetota</taxon>
        <taxon>Actinomycetes</taxon>
        <taxon>Micrococcales</taxon>
        <taxon>Micrococcaceae</taxon>
        <taxon>Rothia</taxon>
    </lineage>
</organism>
<comment type="caution">
    <text evidence="6">The sequence shown here is derived from an EMBL/GenBank/DDBJ whole genome shotgun (WGS) entry which is preliminary data.</text>
</comment>
<evidence type="ECO:0000313" key="4">
    <source>
        <dbReference type="EMBL" id="MBF1649476.1"/>
    </source>
</evidence>
<dbReference type="Gene3D" id="3.10.450.30">
    <property type="entry name" value="Microbial ribonucleases"/>
    <property type="match status" value="1"/>
</dbReference>
<name>A0A269YJZ6_9MICC</name>
<dbReference type="GO" id="GO:0003723">
    <property type="term" value="F:RNA binding"/>
    <property type="evidence" value="ECO:0007669"/>
    <property type="project" value="InterPro"/>
</dbReference>
<dbReference type="EMBL" id="PDEV01000001">
    <property type="protein sequence ID" value="PEN17312.1"/>
    <property type="molecule type" value="Genomic_DNA"/>
</dbReference>
<dbReference type="EMBL" id="JABZXJ010000016">
    <property type="protein sequence ID" value="MBF1649476.1"/>
    <property type="molecule type" value="Genomic_DNA"/>
</dbReference>
<evidence type="ECO:0000256" key="2">
    <source>
        <dbReference type="ARBA" id="ARBA00022801"/>
    </source>
</evidence>
<reference evidence="6" key="2">
    <citation type="submission" date="2017-10" db="EMBL/GenBank/DDBJ databases">
        <title>Kefir isolates.</title>
        <authorList>
            <person name="Kim Y."/>
            <person name="Blasche S."/>
        </authorList>
    </citation>
    <scope>NUCLEOTIDE SEQUENCE [LARGE SCALE GENOMIC DNA]</scope>
    <source>
        <strain evidence="6">OG2-2</strain>
    </source>
</reference>
<evidence type="ECO:0000256" key="3">
    <source>
        <dbReference type="SAM" id="MobiDB-lite"/>
    </source>
</evidence>
<protein>
    <submittedName>
        <fullName evidence="6">Ribonuclease</fullName>
    </submittedName>
</protein>
<reference evidence="4" key="3">
    <citation type="submission" date="2020-04" db="EMBL/GenBank/DDBJ databases">
        <title>Deep metagenomics examines the oral microbiome during advanced dental caries in children, revealing novel taxa and co-occurrences with host molecules.</title>
        <authorList>
            <person name="Baker J.L."/>
            <person name="Morton J.T."/>
            <person name="Dinis M."/>
            <person name="Alvarez R."/>
            <person name="Tran N.C."/>
            <person name="Knight R."/>
            <person name="Edlund A."/>
        </authorList>
    </citation>
    <scope>NUCLEOTIDE SEQUENCE</scope>
    <source>
        <strain evidence="4">JCVI_47_bin.4</strain>
    </source>
</reference>
<dbReference type="Proteomes" id="UP000769484">
    <property type="component" value="Unassembled WGS sequence"/>
</dbReference>
<evidence type="ECO:0000313" key="6">
    <source>
        <dbReference type="EMBL" id="PEN17312.1"/>
    </source>
</evidence>
<dbReference type="EMBL" id="NCWU01000004">
    <property type="protein sequence ID" value="PAK85867.1"/>
    <property type="molecule type" value="Genomic_DNA"/>
</dbReference>